<dbReference type="GO" id="GO:0005737">
    <property type="term" value="C:cytoplasm"/>
    <property type="evidence" value="ECO:0007669"/>
    <property type="project" value="TreeGrafter"/>
</dbReference>
<dbReference type="RefSeq" id="WP_136060025.1">
    <property type="nucleotide sequence ID" value="NZ_CAAHFH010000001.1"/>
</dbReference>
<evidence type="ECO:0000313" key="10">
    <source>
        <dbReference type="Proteomes" id="UP000346198"/>
    </source>
</evidence>
<dbReference type="CDD" id="cd16030">
    <property type="entry name" value="iduronate-2-sulfatase"/>
    <property type="match status" value="1"/>
</dbReference>
<dbReference type="GO" id="GO:0004423">
    <property type="term" value="F:iduronate-2-sulfatase activity"/>
    <property type="evidence" value="ECO:0007669"/>
    <property type="project" value="InterPro"/>
</dbReference>
<keyword evidence="10" id="KW-1185">Reference proteome</keyword>
<evidence type="ECO:0000256" key="6">
    <source>
        <dbReference type="ARBA" id="ARBA00022837"/>
    </source>
</evidence>
<reference evidence="9 10" key="1">
    <citation type="submission" date="2019-04" db="EMBL/GenBank/DDBJ databases">
        <authorList>
            <person name="Van Vliet M D."/>
        </authorList>
    </citation>
    <scope>NUCLEOTIDE SEQUENCE [LARGE SCALE GENOMIC DNA]</scope>
    <source>
        <strain evidence="9 10">F21</strain>
    </source>
</reference>
<evidence type="ECO:0000256" key="4">
    <source>
        <dbReference type="ARBA" id="ARBA00022729"/>
    </source>
</evidence>
<evidence type="ECO:0000313" key="9">
    <source>
        <dbReference type="EMBL" id="VGO18552.1"/>
    </source>
</evidence>
<name>A0A6C2UEA8_9BACT</name>
<keyword evidence="6" id="KW-0106">Calcium</keyword>
<proteinExistence type="inferred from homology"/>
<dbReference type="InterPro" id="IPR035874">
    <property type="entry name" value="IDS"/>
</dbReference>
<keyword evidence="5" id="KW-0378">Hydrolase</keyword>
<dbReference type="GO" id="GO:0046872">
    <property type="term" value="F:metal ion binding"/>
    <property type="evidence" value="ECO:0007669"/>
    <property type="project" value="UniProtKB-KW"/>
</dbReference>
<dbReference type="InterPro" id="IPR000917">
    <property type="entry name" value="Sulfatase_N"/>
</dbReference>
<dbReference type="EMBL" id="CAAHFH010000001">
    <property type="protein sequence ID" value="VGO18552.1"/>
    <property type="molecule type" value="Genomic_DNA"/>
</dbReference>
<feature type="domain" description="Sulfatase N-terminal" evidence="8">
    <location>
        <begin position="33"/>
        <end position="377"/>
    </location>
</feature>
<feature type="signal peptide" evidence="7">
    <location>
        <begin position="1"/>
        <end position="24"/>
    </location>
</feature>
<sequence length="466" mass="53118">MTANKHHFVCIIAAALAVVSSARATPQLEAKYNVLMIVVDDLNDWVATHGGHAQSLTPNLDRLARRGMKFMNAHCTAPICNPSRSSFNTGKYPFNIGIYDNEIKDKKLFSERPSISRHFLNNNYYTVGSGKIRHVFAFTQENWDVNYKSKISGAPSAKEDIALGLKRFKWGPCDQPDEEFGDHLNVDFINSQYANIPEGKPFFFACGIYRPHTPLYVPRRFFDQYPLEDVQLPVVEPHPMDGLSIPAKAFAWNFYDWLDPTPTYERSDFNIIVDKHQQWDTVTQAYLACVAWTDYQVGRLLDQLDASPYTDNTIIVLFSDHGWHLGEKQSFRKATLWEESTRVPFIVSVPGFVTAGAETKEPASLIDLFPTLIDLCGLPSIDDLDGTSMRPVLENPLSTVDRPAITTMGRGNHAVRSRDYRYIQYYEGSEEFYDHTQDPKEWTNLINNPEYSEIIAQHRKFVPADK</sequence>
<evidence type="ECO:0000256" key="3">
    <source>
        <dbReference type="ARBA" id="ARBA00022723"/>
    </source>
</evidence>
<evidence type="ECO:0000256" key="5">
    <source>
        <dbReference type="ARBA" id="ARBA00022801"/>
    </source>
</evidence>
<organism evidence="9 10">
    <name type="scientific">Pontiella sulfatireligans</name>
    <dbReference type="NCBI Taxonomy" id="2750658"/>
    <lineage>
        <taxon>Bacteria</taxon>
        <taxon>Pseudomonadati</taxon>
        <taxon>Kiritimatiellota</taxon>
        <taxon>Kiritimatiellia</taxon>
        <taxon>Kiritimatiellales</taxon>
        <taxon>Pontiellaceae</taxon>
        <taxon>Pontiella</taxon>
    </lineage>
</organism>
<dbReference type="Proteomes" id="UP000346198">
    <property type="component" value="Unassembled WGS sequence"/>
</dbReference>
<dbReference type="PANTHER" id="PTHR45953">
    <property type="entry name" value="IDURONATE 2-SULFATASE"/>
    <property type="match status" value="1"/>
</dbReference>
<gene>
    <name evidence="9" type="ORF">SCARR_00605</name>
</gene>
<keyword evidence="3" id="KW-0479">Metal-binding</keyword>
<evidence type="ECO:0000256" key="7">
    <source>
        <dbReference type="SAM" id="SignalP"/>
    </source>
</evidence>
<evidence type="ECO:0000259" key="8">
    <source>
        <dbReference type="Pfam" id="PF00884"/>
    </source>
</evidence>
<dbReference type="InterPro" id="IPR017850">
    <property type="entry name" value="Alkaline_phosphatase_core_sf"/>
</dbReference>
<accession>A0A6C2UEA8</accession>
<evidence type="ECO:0000256" key="2">
    <source>
        <dbReference type="ARBA" id="ARBA00008779"/>
    </source>
</evidence>
<keyword evidence="4 7" id="KW-0732">Signal</keyword>
<dbReference type="Gene3D" id="3.40.720.10">
    <property type="entry name" value="Alkaline Phosphatase, subunit A"/>
    <property type="match status" value="1"/>
</dbReference>
<dbReference type="PANTHER" id="PTHR45953:SF1">
    <property type="entry name" value="IDURONATE 2-SULFATASE"/>
    <property type="match status" value="1"/>
</dbReference>
<feature type="chain" id="PRO_5028898488" evidence="7">
    <location>
        <begin position="25"/>
        <end position="466"/>
    </location>
</feature>
<dbReference type="SUPFAM" id="SSF53649">
    <property type="entry name" value="Alkaline phosphatase-like"/>
    <property type="match status" value="1"/>
</dbReference>
<comment type="similarity">
    <text evidence="2">Belongs to the sulfatase family.</text>
</comment>
<dbReference type="Pfam" id="PF00884">
    <property type="entry name" value="Sulfatase"/>
    <property type="match status" value="1"/>
</dbReference>
<evidence type="ECO:0000256" key="1">
    <source>
        <dbReference type="ARBA" id="ARBA00001913"/>
    </source>
</evidence>
<dbReference type="AlphaFoldDB" id="A0A6C2UEA8"/>
<protein>
    <submittedName>
        <fullName evidence="9">Arylsulfatase</fullName>
    </submittedName>
</protein>
<comment type="cofactor">
    <cofactor evidence="1">
        <name>Ca(2+)</name>
        <dbReference type="ChEBI" id="CHEBI:29108"/>
    </cofactor>
</comment>